<name>A0AAE0FQA0_9CHLO</name>
<proteinExistence type="predicted"/>
<comment type="caution">
    <text evidence="2">The sequence shown here is derived from an EMBL/GenBank/DDBJ whole genome shotgun (WGS) entry which is preliminary data.</text>
</comment>
<evidence type="ECO:0000256" key="1">
    <source>
        <dbReference type="SAM" id="MobiDB-lite"/>
    </source>
</evidence>
<feature type="compositionally biased region" description="Polar residues" evidence="1">
    <location>
        <begin position="165"/>
        <end position="184"/>
    </location>
</feature>
<dbReference type="AlphaFoldDB" id="A0AAE0FQA0"/>
<protein>
    <submittedName>
        <fullName evidence="2">Uncharacterized protein</fullName>
    </submittedName>
</protein>
<feature type="region of interest" description="Disordered" evidence="1">
    <location>
        <begin position="294"/>
        <end position="343"/>
    </location>
</feature>
<evidence type="ECO:0000313" key="3">
    <source>
        <dbReference type="Proteomes" id="UP001190700"/>
    </source>
</evidence>
<feature type="compositionally biased region" description="Low complexity" evidence="1">
    <location>
        <begin position="320"/>
        <end position="333"/>
    </location>
</feature>
<feature type="region of interest" description="Disordered" evidence="1">
    <location>
        <begin position="96"/>
        <end position="124"/>
    </location>
</feature>
<accession>A0AAE0FQA0</accession>
<feature type="region of interest" description="Disordered" evidence="1">
    <location>
        <begin position="1"/>
        <end position="60"/>
    </location>
</feature>
<evidence type="ECO:0000313" key="2">
    <source>
        <dbReference type="EMBL" id="KAK3263700.1"/>
    </source>
</evidence>
<keyword evidence="3" id="KW-1185">Reference proteome</keyword>
<feature type="region of interest" description="Disordered" evidence="1">
    <location>
        <begin position="424"/>
        <end position="445"/>
    </location>
</feature>
<dbReference type="Proteomes" id="UP001190700">
    <property type="component" value="Unassembled WGS sequence"/>
</dbReference>
<feature type="compositionally biased region" description="Basic and acidic residues" evidence="1">
    <location>
        <begin position="201"/>
        <end position="211"/>
    </location>
</feature>
<reference evidence="2 3" key="1">
    <citation type="journal article" date="2015" name="Genome Biol. Evol.">
        <title>Comparative Genomics of a Bacterivorous Green Alga Reveals Evolutionary Causalities and Consequences of Phago-Mixotrophic Mode of Nutrition.</title>
        <authorList>
            <person name="Burns J.A."/>
            <person name="Paasch A."/>
            <person name="Narechania A."/>
            <person name="Kim E."/>
        </authorList>
    </citation>
    <scope>NUCLEOTIDE SEQUENCE [LARGE SCALE GENOMIC DNA]</scope>
    <source>
        <strain evidence="2 3">PLY_AMNH</strain>
    </source>
</reference>
<organism evidence="2 3">
    <name type="scientific">Cymbomonas tetramitiformis</name>
    <dbReference type="NCBI Taxonomy" id="36881"/>
    <lineage>
        <taxon>Eukaryota</taxon>
        <taxon>Viridiplantae</taxon>
        <taxon>Chlorophyta</taxon>
        <taxon>Pyramimonadophyceae</taxon>
        <taxon>Pyramimonadales</taxon>
        <taxon>Pyramimonadaceae</taxon>
        <taxon>Cymbomonas</taxon>
    </lineage>
</organism>
<feature type="region of interest" description="Disordered" evidence="1">
    <location>
        <begin position="164"/>
        <end position="214"/>
    </location>
</feature>
<sequence>MRHKTDGRVAALPKMDFPEPNGSCGGDAGVVFSPTTPTYRTPPTGPSPDSLATEAETSTGTQNFVRATEFSSYLYTPSSVGPRQAVFETSPASVETFESTELHTGATHHGFPTTPPGRNDAFAQDAHSNTPVFENPLLDQFWEPLGEGEEDDAVKWEFWGEFISPHSQDPTEAASQTPRSTIEATSREAPGTAHRPLRGGDSPHDAPEERSHRRVVTGWIDQLLETLKGDVSPKCVAKTAAHVGNLQTPREPEEGNAAARLPGLQGPWLCTVPMDVMTEMLDDILHMNASEMRDDVRRPARSCSVSPEKASSGVGDDADLLQSSSSPGTPQSGDEGSDAGDNLARGAEKAKDMDIDLSRVMKKYQLQQMLLQAALTGQAQLQKELHHVRTTATSENQVQHEAELAHQKEMQAKMEVGRRSLQVSARPAHAMGTEAMLPHPLSRPG</sequence>
<gene>
    <name evidence="2" type="ORF">CYMTET_27513</name>
</gene>
<dbReference type="EMBL" id="LGRX02015134">
    <property type="protein sequence ID" value="KAK3263700.1"/>
    <property type="molecule type" value="Genomic_DNA"/>
</dbReference>